<evidence type="ECO:0000256" key="1">
    <source>
        <dbReference type="ARBA" id="ARBA00004191"/>
    </source>
</evidence>
<protein>
    <submittedName>
        <fullName evidence="12">Polygalacturonase</fullName>
    </submittedName>
</protein>
<dbReference type="SMART" id="SM00710">
    <property type="entry name" value="PbH1"/>
    <property type="match status" value="5"/>
</dbReference>
<dbReference type="InterPro" id="IPR006626">
    <property type="entry name" value="PbH1"/>
</dbReference>
<organism evidence="11 12">
    <name type="scientific">Spinacia oleracea</name>
    <name type="common">Spinach</name>
    <dbReference type="NCBI Taxonomy" id="3562"/>
    <lineage>
        <taxon>Eukaryota</taxon>
        <taxon>Viridiplantae</taxon>
        <taxon>Streptophyta</taxon>
        <taxon>Embryophyta</taxon>
        <taxon>Tracheophyta</taxon>
        <taxon>Spermatophyta</taxon>
        <taxon>Magnoliopsida</taxon>
        <taxon>eudicotyledons</taxon>
        <taxon>Gunneridae</taxon>
        <taxon>Pentapetalae</taxon>
        <taxon>Caryophyllales</taxon>
        <taxon>Chenopodiaceae</taxon>
        <taxon>Chenopodioideae</taxon>
        <taxon>Anserineae</taxon>
        <taxon>Spinacia</taxon>
    </lineage>
</organism>
<reference evidence="11" key="1">
    <citation type="journal article" date="2021" name="Nat. Commun.">
        <title>Genomic analyses provide insights into spinach domestication and the genetic basis of agronomic traits.</title>
        <authorList>
            <person name="Cai X."/>
            <person name="Sun X."/>
            <person name="Xu C."/>
            <person name="Sun H."/>
            <person name="Wang X."/>
            <person name="Ge C."/>
            <person name="Zhang Z."/>
            <person name="Wang Q."/>
            <person name="Fei Z."/>
            <person name="Jiao C."/>
            <person name="Wang Q."/>
        </authorList>
    </citation>
    <scope>NUCLEOTIDE SEQUENCE [LARGE SCALE GENOMIC DNA]</scope>
    <source>
        <strain evidence="11">cv. Varoflay</strain>
    </source>
</reference>
<keyword evidence="4" id="KW-0964">Secreted</keyword>
<dbReference type="OrthoDB" id="187139at2759"/>
<dbReference type="RefSeq" id="XP_021843260.1">
    <property type="nucleotide sequence ID" value="XM_021987568.2"/>
</dbReference>
<evidence type="ECO:0000256" key="9">
    <source>
        <dbReference type="RuleBase" id="RU361169"/>
    </source>
</evidence>
<evidence type="ECO:0000313" key="11">
    <source>
        <dbReference type="Proteomes" id="UP000813463"/>
    </source>
</evidence>
<keyword evidence="5 9" id="KW-0378">Hydrolase</keyword>
<dbReference type="PANTHER" id="PTHR31375">
    <property type="match status" value="1"/>
</dbReference>
<feature type="chain" id="PRO_5040367943" evidence="10">
    <location>
        <begin position="30"/>
        <end position="417"/>
    </location>
</feature>
<dbReference type="SUPFAM" id="SSF51126">
    <property type="entry name" value="Pectin lyase-like"/>
    <property type="match status" value="1"/>
</dbReference>
<keyword evidence="7" id="KW-0961">Cell wall biogenesis/degradation</keyword>
<dbReference type="InterPro" id="IPR012334">
    <property type="entry name" value="Pectin_lyas_fold"/>
</dbReference>
<comment type="similarity">
    <text evidence="2 9">Belongs to the glycosyl hydrolase 28 family.</text>
</comment>
<reference evidence="12" key="2">
    <citation type="submission" date="2025-08" db="UniProtKB">
        <authorList>
            <consortium name="RefSeq"/>
        </authorList>
    </citation>
    <scope>IDENTIFICATION</scope>
    <source>
        <tissue evidence="12">Leaf</tissue>
    </source>
</reference>
<accession>A0A9R0I6R9</accession>
<evidence type="ECO:0000256" key="8">
    <source>
        <dbReference type="PROSITE-ProRule" id="PRU10052"/>
    </source>
</evidence>
<dbReference type="InterPro" id="IPR000743">
    <property type="entry name" value="Glyco_hydro_28"/>
</dbReference>
<evidence type="ECO:0000256" key="7">
    <source>
        <dbReference type="ARBA" id="ARBA00023316"/>
    </source>
</evidence>
<evidence type="ECO:0000256" key="4">
    <source>
        <dbReference type="ARBA" id="ARBA00022525"/>
    </source>
</evidence>
<dbReference type="AlphaFoldDB" id="A0A9R0I6R9"/>
<sequence length="417" mass="44843">MAKLMTNKHISTICFLCMVLINLPWSTLATTTVFNVLNYGAKQTGLTDTSEAFIGAWEAACETSGPTSIVVPKGRYLLHPVQFSGVGCNSGGITFYIDGTIVAPLDYRVLGGVDRWVGFDRVDGVTIAGRGFFDGKGASLWDCKKGKNGDNCPLGASTLTFTSSNNIVIKGITSLNSQLYHIVINVCKNVLIEAVKIRAAGNSPNTDGIHVQVSSEVTIKNTNVKTGDDCVSIGPGTKNLWIERIACGPSHGISIGSLAKSMDEEGVQNVTVKTAVISYSTTGVRIKSWGRPSNGFVQGIIFEDIVMRYVWNPIIIDQNYCPHNINCPGKESGVEVSNVKYERIRGTSLSEVAVKFDCSGSNPCTGIELRNINLTYVGKEGPTQSYCKNVVGKVKGLVKPQSCLNSNKDFHFPHLSG</sequence>
<name>A0A9R0I6R9_SPIOL</name>
<evidence type="ECO:0000256" key="6">
    <source>
        <dbReference type="ARBA" id="ARBA00023295"/>
    </source>
</evidence>
<feature type="signal peptide" evidence="10">
    <location>
        <begin position="1"/>
        <end position="29"/>
    </location>
</feature>
<dbReference type="Proteomes" id="UP000813463">
    <property type="component" value="Chromosome 4"/>
</dbReference>
<dbReference type="GeneID" id="110783258"/>
<keyword evidence="6 9" id="KW-0326">Glycosidase</keyword>
<comment type="subcellular location">
    <subcellularLocation>
        <location evidence="1">Secreted</location>
        <location evidence="1">Cell wall</location>
    </subcellularLocation>
</comment>
<keyword evidence="10" id="KW-0732">Signal</keyword>
<dbReference type="GO" id="GO:0004650">
    <property type="term" value="F:polygalacturonase activity"/>
    <property type="evidence" value="ECO:0007669"/>
    <property type="project" value="InterPro"/>
</dbReference>
<dbReference type="Gene3D" id="2.160.20.10">
    <property type="entry name" value="Single-stranded right-handed beta-helix, Pectin lyase-like"/>
    <property type="match status" value="1"/>
</dbReference>
<dbReference type="InterPro" id="IPR011050">
    <property type="entry name" value="Pectin_lyase_fold/virulence"/>
</dbReference>
<dbReference type="Pfam" id="PF00295">
    <property type="entry name" value="Glyco_hydro_28"/>
    <property type="match status" value="1"/>
</dbReference>
<dbReference type="FunFam" id="2.160.20.10:FF:000004">
    <property type="entry name" value="Pectin lyase-like superfamily protein"/>
    <property type="match status" value="1"/>
</dbReference>
<evidence type="ECO:0000256" key="2">
    <source>
        <dbReference type="ARBA" id="ARBA00008834"/>
    </source>
</evidence>
<feature type="active site" evidence="8">
    <location>
        <position position="251"/>
    </location>
</feature>
<evidence type="ECO:0000256" key="3">
    <source>
        <dbReference type="ARBA" id="ARBA00022512"/>
    </source>
</evidence>
<evidence type="ECO:0000313" key="12">
    <source>
        <dbReference type="RefSeq" id="XP_021843260.1"/>
    </source>
</evidence>
<gene>
    <name evidence="12" type="primary">LOC110783258</name>
</gene>
<dbReference type="KEGG" id="soe:110783258"/>
<keyword evidence="11" id="KW-1185">Reference proteome</keyword>
<evidence type="ECO:0000256" key="5">
    <source>
        <dbReference type="ARBA" id="ARBA00022801"/>
    </source>
</evidence>
<dbReference type="PROSITE" id="PS00502">
    <property type="entry name" value="POLYGALACTURONASE"/>
    <property type="match status" value="1"/>
</dbReference>
<proteinExistence type="inferred from homology"/>
<dbReference type="GO" id="GO:0071555">
    <property type="term" value="P:cell wall organization"/>
    <property type="evidence" value="ECO:0007669"/>
    <property type="project" value="UniProtKB-KW"/>
</dbReference>
<keyword evidence="3" id="KW-0134">Cell wall</keyword>
<dbReference type="GO" id="GO:0005975">
    <property type="term" value="P:carbohydrate metabolic process"/>
    <property type="evidence" value="ECO:0007669"/>
    <property type="project" value="InterPro"/>
</dbReference>
<evidence type="ECO:0000256" key="10">
    <source>
        <dbReference type="SAM" id="SignalP"/>
    </source>
</evidence>